<dbReference type="InterPro" id="IPR050241">
    <property type="entry name" value="NAD-cap_RNA_hydrolase_NudC"/>
</dbReference>
<dbReference type="GO" id="GO:0019677">
    <property type="term" value="P:NAD+ catabolic process"/>
    <property type="evidence" value="ECO:0007669"/>
    <property type="project" value="TreeGrafter"/>
</dbReference>
<dbReference type="GO" id="GO:0046872">
    <property type="term" value="F:metal ion binding"/>
    <property type="evidence" value="ECO:0007669"/>
    <property type="project" value="UniProtKB-KW"/>
</dbReference>
<dbReference type="InterPro" id="IPR020084">
    <property type="entry name" value="NUDIX_hydrolase_CS"/>
</dbReference>
<sequence>MPVMNPNAFTGNPLDRLSENRKDEAWIADQLSAPSGRMAVFHKGQPLIDAERKEPLWLSPAARSDLPADAPHILLGWLDDVPYSAIDASAAPGQPFADLGTYIPLRETGALLGREDLAILGQAAWMLDWHRRHLFCARTGRPTRMRGGGVSRIEPETGTEHYPRVDPVTIVLPVKQDHCLLGRGPHFPPNMYSALAGFVEPGETLEECVIREIREEVGIILTGPRYVFSQPWPFPSSLMIGFIAQAQDWEILLDPQEIEAARWVEKGELAALLGGERRDDLWVPPTYAIARQLMEVWVRE</sequence>
<dbReference type="GO" id="GO:0005829">
    <property type="term" value="C:cytosol"/>
    <property type="evidence" value="ECO:0007669"/>
    <property type="project" value="TreeGrafter"/>
</dbReference>
<feature type="domain" description="Nudix hydrolase" evidence="10">
    <location>
        <begin position="163"/>
        <end position="285"/>
    </location>
</feature>
<keyword evidence="5" id="KW-0479">Metal-binding</keyword>
<keyword evidence="8" id="KW-0520">NAD</keyword>
<comment type="catalytic activity">
    <reaction evidence="9">
        <text>a 5'-end NAD(+)-phospho-ribonucleoside in mRNA + H2O = a 5'-end phospho-adenosine-phospho-ribonucleoside in mRNA + beta-nicotinamide D-ribonucleotide + 2 H(+)</text>
        <dbReference type="Rhea" id="RHEA:60876"/>
        <dbReference type="Rhea" id="RHEA-COMP:15698"/>
        <dbReference type="Rhea" id="RHEA-COMP:15719"/>
        <dbReference type="ChEBI" id="CHEBI:14649"/>
        <dbReference type="ChEBI" id="CHEBI:15377"/>
        <dbReference type="ChEBI" id="CHEBI:15378"/>
        <dbReference type="ChEBI" id="CHEBI:144029"/>
        <dbReference type="ChEBI" id="CHEBI:144051"/>
    </reaction>
    <physiologicalReaction direction="left-to-right" evidence="9">
        <dbReference type="Rhea" id="RHEA:60877"/>
    </physiologicalReaction>
</comment>
<keyword evidence="6" id="KW-0378">Hydrolase</keyword>
<dbReference type="InterPro" id="IPR049734">
    <property type="entry name" value="NudC-like_C"/>
</dbReference>
<reference evidence="11" key="1">
    <citation type="journal article" date="2014" name="Int. J. Syst. Evol. Microbiol.">
        <title>Complete genome sequence of Corynebacterium casei LMG S-19264T (=DSM 44701T), isolated from a smear-ripened cheese.</title>
        <authorList>
            <consortium name="US DOE Joint Genome Institute (JGI-PGF)"/>
            <person name="Walter F."/>
            <person name="Albersmeier A."/>
            <person name="Kalinowski J."/>
            <person name="Ruckert C."/>
        </authorList>
    </citation>
    <scope>NUCLEOTIDE SEQUENCE</scope>
    <source>
        <strain evidence="11">CGMCC 1.12921</strain>
    </source>
</reference>
<evidence type="ECO:0000256" key="1">
    <source>
        <dbReference type="ARBA" id="ARBA00001946"/>
    </source>
</evidence>
<evidence type="ECO:0000256" key="8">
    <source>
        <dbReference type="ARBA" id="ARBA00023027"/>
    </source>
</evidence>
<dbReference type="SUPFAM" id="SSF55811">
    <property type="entry name" value="Nudix"/>
    <property type="match status" value="1"/>
</dbReference>
<organism evidence="11 12">
    <name type="scientific">Aquisalinus flavus</name>
    <dbReference type="NCBI Taxonomy" id="1526572"/>
    <lineage>
        <taxon>Bacteria</taxon>
        <taxon>Pseudomonadati</taxon>
        <taxon>Pseudomonadota</taxon>
        <taxon>Alphaproteobacteria</taxon>
        <taxon>Parvularculales</taxon>
        <taxon>Parvularculaceae</taxon>
        <taxon>Aquisalinus</taxon>
    </lineage>
</organism>
<dbReference type="AlphaFoldDB" id="A0A8J2Y824"/>
<dbReference type="NCBIfam" id="NF001299">
    <property type="entry name" value="PRK00241.1"/>
    <property type="match status" value="1"/>
</dbReference>
<dbReference type="PANTHER" id="PTHR42904">
    <property type="entry name" value="NUDIX HYDROLASE, NUDC SUBFAMILY"/>
    <property type="match status" value="1"/>
</dbReference>
<dbReference type="Gene3D" id="3.90.79.10">
    <property type="entry name" value="Nucleoside Triphosphate Pyrophosphohydrolase"/>
    <property type="match status" value="1"/>
</dbReference>
<evidence type="ECO:0000256" key="2">
    <source>
        <dbReference type="ARBA" id="ARBA00001947"/>
    </source>
</evidence>
<dbReference type="PANTHER" id="PTHR42904:SF6">
    <property type="entry name" value="NAD-CAPPED RNA HYDROLASE NUDT12"/>
    <property type="match status" value="1"/>
</dbReference>
<dbReference type="EMBL" id="BMGH01000001">
    <property type="protein sequence ID" value="GGD12045.1"/>
    <property type="molecule type" value="Genomic_DNA"/>
</dbReference>
<dbReference type="InterPro" id="IPR015797">
    <property type="entry name" value="NUDIX_hydrolase-like_dom_sf"/>
</dbReference>
<reference evidence="11" key="2">
    <citation type="submission" date="2020-09" db="EMBL/GenBank/DDBJ databases">
        <authorList>
            <person name="Sun Q."/>
            <person name="Zhou Y."/>
        </authorList>
    </citation>
    <scope>NUCLEOTIDE SEQUENCE</scope>
    <source>
        <strain evidence="11">CGMCC 1.12921</strain>
    </source>
</reference>
<name>A0A8J2Y824_9PROT</name>
<evidence type="ECO:0000256" key="7">
    <source>
        <dbReference type="ARBA" id="ARBA00022842"/>
    </source>
</evidence>
<dbReference type="PROSITE" id="PS51462">
    <property type="entry name" value="NUDIX"/>
    <property type="match status" value="1"/>
</dbReference>
<keyword evidence="7" id="KW-0460">Magnesium</keyword>
<evidence type="ECO:0000256" key="5">
    <source>
        <dbReference type="ARBA" id="ARBA00022723"/>
    </source>
</evidence>
<dbReference type="Gene3D" id="3.90.79.20">
    <property type="match status" value="1"/>
</dbReference>
<dbReference type="RefSeq" id="WP_188158462.1">
    <property type="nucleotide sequence ID" value="NZ_BMGH01000001.1"/>
</dbReference>
<evidence type="ECO:0000313" key="12">
    <source>
        <dbReference type="Proteomes" id="UP000613582"/>
    </source>
</evidence>
<evidence type="ECO:0000259" key="10">
    <source>
        <dbReference type="PROSITE" id="PS51462"/>
    </source>
</evidence>
<comment type="cofactor">
    <cofactor evidence="1">
        <name>Mg(2+)</name>
        <dbReference type="ChEBI" id="CHEBI:18420"/>
    </cofactor>
</comment>
<evidence type="ECO:0000256" key="4">
    <source>
        <dbReference type="ARBA" id="ARBA00012381"/>
    </source>
</evidence>
<comment type="similarity">
    <text evidence="3">Belongs to the Nudix hydrolase family. NudC subfamily.</text>
</comment>
<dbReference type="CDD" id="cd03429">
    <property type="entry name" value="NUDIX_NADH_pyrophosphatase_Nudt13"/>
    <property type="match status" value="1"/>
</dbReference>
<dbReference type="Pfam" id="PF00293">
    <property type="entry name" value="NUDIX"/>
    <property type="match status" value="1"/>
</dbReference>
<comment type="caution">
    <text evidence="11">The sequence shown here is derived from an EMBL/GenBank/DDBJ whole genome shotgun (WGS) entry which is preliminary data.</text>
</comment>
<dbReference type="Pfam" id="PF09296">
    <property type="entry name" value="NUDIX-like"/>
    <property type="match status" value="1"/>
</dbReference>
<dbReference type="Proteomes" id="UP000613582">
    <property type="component" value="Unassembled WGS sequence"/>
</dbReference>
<protein>
    <recommendedName>
        <fullName evidence="4">NAD(+) diphosphatase</fullName>
        <ecNumber evidence="4">3.6.1.22</ecNumber>
    </recommendedName>
</protein>
<evidence type="ECO:0000256" key="9">
    <source>
        <dbReference type="ARBA" id="ARBA00023679"/>
    </source>
</evidence>
<gene>
    <name evidence="11" type="ORF">GCM10011342_21070</name>
</gene>
<keyword evidence="12" id="KW-1185">Reference proteome</keyword>
<dbReference type="PROSITE" id="PS00893">
    <property type="entry name" value="NUDIX_BOX"/>
    <property type="match status" value="1"/>
</dbReference>
<dbReference type="EC" id="3.6.1.22" evidence="4"/>
<evidence type="ECO:0000256" key="6">
    <source>
        <dbReference type="ARBA" id="ARBA00022801"/>
    </source>
</evidence>
<proteinExistence type="inferred from homology"/>
<comment type="cofactor">
    <cofactor evidence="2">
        <name>Zn(2+)</name>
        <dbReference type="ChEBI" id="CHEBI:29105"/>
    </cofactor>
</comment>
<accession>A0A8J2Y824</accession>
<dbReference type="GO" id="GO:0035529">
    <property type="term" value="F:NADH pyrophosphatase activity"/>
    <property type="evidence" value="ECO:0007669"/>
    <property type="project" value="TreeGrafter"/>
</dbReference>
<evidence type="ECO:0000313" key="11">
    <source>
        <dbReference type="EMBL" id="GGD12045.1"/>
    </source>
</evidence>
<dbReference type="GO" id="GO:0006742">
    <property type="term" value="P:NADP+ catabolic process"/>
    <property type="evidence" value="ECO:0007669"/>
    <property type="project" value="TreeGrafter"/>
</dbReference>
<dbReference type="InterPro" id="IPR015375">
    <property type="entry name" value="NADH_PPase-like_N"/>
</dbReference>
<evidence type="ECO:0000256" key="3">
    <source>
        <dbReference type="ARBA" id="ARBA00009595"/>
    </source>
</evidence>
<dbReference type="InterPro" id="IPR000086">
    <property type="entry name" value="NUDIX_hydrolase_dom"/>
</dbReference>